<proteinExistence type="predicted"/>
<feature type="compositionally biased region" description="Low complexity" evidence="1">
    <location>
        <begin position="17"/>
        <end position="34"/>
    </location>
</feature>
<dbReference type="OrthoDB" id="3353407at2759"/>
<dbReference type="PANTHER" id="PTHR36205">
    <property type="entry name" value="CHROMOSOME 19, WHOLE GENOME SHOTGUN SEQUENCE"/>
    <property type="match status" value="1"/>
</dbReference>
<dbReference type="AlphaFoldDB" id="A0A6G1H4S7"/>
<dbReference type="Pfam" id="PF11885">
    <property type="entry name" value="DUF3405"/>
    <property type="match status" value="1"/>
</dbReference>
<dbReference type="Proteomes" id="UP000800041">
    <property type="component" value="Unassembled WGS sequence"/>
</dbReference>
<evidence type="ECO:0000256" key="1">
    <source>
        <dbReference type="SAM" id="MobiDB-lite"/>
    </source>
</evidence>
<name>A0A6G1H4S7_9PEZI</name>
<feature type="region of interest" description="Disordered" evidence="1">
    <location>
        <begin position="15"/>
        <end position="85"/>
    </location>
</feature>
<feature type="region of interest" description="Disordered" evidence="1">
    <location>
        <begin position="174"/>
        <end position="231"/>
    </location>
</feature>
<dbReference type="EMBL" id="ML977150">
    <property type="protein sequence ID" value="KAF1988009.1"/>
    <property type="molecule type" value="Genomic_DNA"/>
</dbReference>
<dbReference type="InterPro" id="IPR021822">
    <property type="entry name" value="DUF3405"/>
</dbReference>
<feature type="compositionally biased region" description="Basic and acidic residues" evidence="1">
    <location>
        <begin position="360"/>
        <end position="378"/>
    </location>
</feature>
<gene>
    <name evidence="3" type="ORF">K402DRAFT_392293</name>
</gene>
<feature type="compositionally biased region" description="Basic residues" evidence="1">
    <location>
        <begin position="72"/>
        <end position="83"/>
    </location>
</feature>
<reference evidence="3" key="1">
    <citation type="journal article" date="2020" name="Stud. Mycol.">
        <title>101 Dothideomycetes genomes: a test case for predicting lifestyles and emergence of pathogens.</title>
        <authorList>
            <person name="Haridas S."/>
            <person name="Albert R."/>
            <person name="Binder M."/>
            <person name="Bloem J."/>
            <person name="Labutti K."/>
            <person name="Salamov A."/>
            <person name="Andreopoulos B."/>
            <person name="Baker S."/>
            <person name="Barry K."/>
            <person name="Bills G."/>
            <person name="Bluhm B."/>
            <person name="Cannon C."/>
            <person name="Castanera R."/>
            <person name="Culley D."/>
            <person name="Daum C."/>
            <person name="Ezra D."/>
            <person name="Gonzalez J."/>
            <person name="Henrissat B."/>
            <person name="Kuo A."/>
            <person name="Liang C."/>
            <person name="Lipzen A."/>
            <person name="Lutzoni F."/>
            <person name="Magnuson J."/>
            <person name="Mondo S."/>
            <person name="Nolan M."/>
            <person name="Ohm R."/>
            <person name="Pangilinan J."/>
            <person name="Park H.-J."/>
            <person name="Ramirez L."/>
            <person name="Alfaro M."/>
            <person name="Sun H."/>
            <person name="Tritt A."/>
            <person name="Yoshinaga Y."/>
            <person name="Zwiers L.-H."/>
            <person name="Turgeon B."/>
            <person name="Goodwin S."/>
            <person name="Spatafora J."/>
            <person name="Crous P."/>
            <person name="Grigoriev I."/>
        </authorList>
    </citation>
    <scope>NUCLEOTIDE SEQUENCE</scope>
    <source>
        <strain evidence="3">CBS 113979</strain>
    </source>
</reference>
<feature type="compositionally biased region" description="Basic and acidic residues" evidence="1">
    <location>
        <begin position="184"/>
        <end position="217"/>
    </location>
</feature>
<keyword evidence="2" id="KW-0472">Membrane</keyword>
<feature type="compositionally biased region" description="Polar residues" evidence="1">
    <location>
        <begin position="343"/>
        <end position="356"/>
    </location>
</feature>
<evidence type="ECO:0000313" key="4">
    <source>
        <dbReference type="Proteomes" id="UP000800041"/>
    </source>
</evidence>
<accession>A0A6G1H4S7</accession>
<dbReference type="PANTHER" id="PTHR36205:SF1">
    <property type="entry name" value="MAJOR FACILITATOR SUPERFAMILY TRANSPORTER"/>
    <property type="match status" value="1"/>
</dbReference>
<protein>
    <submittedName>
        <fullName evidence="3">Uncharacterized protein</fullName>
    </submittedName>
</protein>
<feature type="region of interest" description="Disordered" evidence="1">
    <location>
        <begin position="337"/>
        <end position="394"/>
    </location>
</feature>
<organism evidence="3 4">
    <name type="scientific">Aulographum hederae CBS 113979</name>
    <dbReference type="NCBI Taxonomy" id="1176131"/>
    <lineage>
        <taxon>Eukaryota</taxon>
        <taxon>Fungi</taxon>
        <taxon>Dikarya</taxon>
        <taxon>Ascomycota</taxon>
        <taxon>Pezizomycotina</taxon>
        <taxon>Dothideomycetes</taxon>
        <taxon>Pleosporomycetidae</taxon>
        <taxon>Aulographales</taxon>
        <taxon>Aulographaceae</taxon>
    </lineage>
</organism>
<feature type="compositionally biased region" description="Low complexity" evidence="1">
    <location>
        <begin position="44"/>
        <end position="54"/>
    </location>
</feature>
<feature type="compositionally biased region" description="Polar residues" evidence="1">
    <location>
        <begin position="381"/>
        <end position="394"/>
    </location>
</feature>
<evidence type="ECO:0000313" key="3">
    <source>
        <dbReference type="EMBL" id="KAF1988009.1"/>
    </source>
</evidence>
<feature type="transmembrane region" description="Helical" evidence="2">
    <location>
        <begin position="97"/>
        <end position="114"/>
    </location>
</feature>
<keyword evidence="2" id="KW-1133">Transmembrane helix</keyword>
<keyword evidence="4" id="KW-1185">Reference proteome</keyword>
<keyword evidence="2" id="KW-0812">Transmembrane</keyword>
<evidence type="ECO:0000256" key="2">
    <source>
        <dbReference type="SAM" id="Phobius"/>
    </source>
</evidence>
<sequence length="855" mass="97271">MLNFKFNPVRYARQNLPSYNSVPPDDYSYSSSSSDLEKRPSLDYSSEYNSSPESRSAHPRRMLARHSSSPSRRPRTSSAKRKASAYTYRSPRRYGRYFTLALFTTLVIFILSLVRNSYNSAWDVQNGRGKPPPQKPAWEEFKFLKRNYGGIRTLVDVKKNKPEYPLQDDEVVAPAPAAPPAEQPKQDQEKPGSEESGQQEKQDNKQNLRKRDSRPIPDSEEFDPYPKEGRSDAHECFLDEANTVRIPKMRTFHGVPQGMPDNIMGSYDIFGMRNDICFERFGRYGPYGVGYSKKRGGTGAGMEGDREGAEKVWSTVPEIDFVKVNWASAQRRCAEGNRHRFMTASSAKSPSYQSMPEGNPPEKDELDAVKKEPEKPVENVDTPTLESKSVGNSTSKLEPRASKILLPRTAVLIRTWQDYHYDPEDVVALRALISELSIGSSGEYTVHFLIHVKDDNLPIWSDEATYQTVLNQSLPAEFHGMGTLWTERQMGLIYGGLAESMYRDLPVHGAYRSTFMPVTYFAHLHPEYEYFWQWEMDVRFIGHYYDLFSKVSKWADAQPRKLLWERSSRFYVPHVHGSWDDFKHMVRVQTEHGTANKNNVWATLAKLNPDIPESAYNQPPETPIWGPEKPLDDILDNSTDPIPPHSDKKDHDEWGVGEPADLIVFNPLFDPHLTNWILAEDVTGYNTTRGLPPRRTAINTSGRYSKRLLATMHRDTSLGRKTMFSEMWPATTALHHGLKAVYAPHPVYIDRTWPPQYLAAIFNGGRNGASGGARTSVFSDERQHNFLGTTWYYHAGHAPNLWRRWLGYKVDGGGGEAEEVSGEGRMCFRSVLLHPIKDAKLVVLKSGGDKDEPQS</sequence>